<dbReference type="Pfam" id="PF00535">
    <property type="entry name" value="Glycos_transf_2"/>
    <property type="match status" value="1"/>
</dbReference>
<evidence type="ECO:0000256" key="1">
    <source>
        <dbReference type="ARBA" id="ARBA00006739"/>
    </source>
</evidence>
<evidence type="ECO:0000313" key="5">
    <source>
        <dbReference type="EMBL" id="GKY89503.1"/>
    </source>
</evidence>
<comment type="caution">
    <text evidence="5">The sequence shown here is derived from an EMBL/GenBank/DDBJ whole genome shotgun (WGS) entry which is preliminary data.</text>
</comment>
<evidence type="ECO:0000256" key="2">
    <source>
        <dbReference type="ARBA" id="ARBA00022676"/>
    </source>
</evidence>
<reference evidence="5" key="1">
    <citation type="journal article" date="2023" name="Int. J. Syst. Evol. Microbiol.">
        <title>Sinisalibacter aestuarii sp. nov., isolated from estuarine sediment of the Arakawa River.</title>
        <authorList>
            <person name="Arafat S.T."/>
            <person name="Hirano S."/>
            <person name="Sato A."/>
            <person name="Takeuchi K."/>
            <person name="Yasuda T."/>
            <person name="Terahara T."/>
            <person name="Hamada M."/>
            <person name="Kobayashi T."/>
        </authorList>
    </citation>
    <scope>NUCLEOTIDE SEQUENCE</scope>
    <source>
        <strain evidence="5">B-399</strain>
    </source>
</reference>
<dbReference type="PANTHER" id="PTHR43179:SF12">
    <property type="entry name" value="GALACTOFURANOSYLTRANSFERASE GLFT2"/>
    <property type="match status" value="1"/>
</dbReference>
<keyword evidence="3 5" id="KW-0808">Transferase</keyword>
<keyword evidence="2" id="KW-0328">Glycosyltransferase</keyword>
<proteinExistence type="inferred from homology"/>
<accession>A0ABQ5LXI4</accession>
<organism evidence="5 6">
    <name type="scientific">Sinisalibacter aestuarii</name>
    <dbReference type="NCBI Taxonomy" id="2949426"/>
    <lineage>
        <taxon>Bacteria</taxon>
        <taxon>Pseudomonadati</taxon>
        <taxon>Pseudomonadota</taxon>
        <taxon>Alphaproteobacteria</taxon>
        <taxon>Rhodobacterales</taxon>
        <taxon>Roseobacteraceae</taxon>
        <taxon>Sinisalibacter</taxon>
    </lineage>
</organism>
<dbReference type="InterPro" id="IPR001173">
    <property type="entry name" value="Glyco_trans_2-like"/>
</dbReference>
<dbReference type="Proteomes" id="UP001144205">
    <property type="component" value="Unassembled WGS sequence"/>
</dbReference>
<keyword evidence="6" id="KW-1185">Reference proteome</keyword>
<dbReference type="Gene3D" id="3.90.550.10">
    <property type="entry name" value="Spore Coat Polysaccharide Biosynthesis Protein SpsA, Chain A"/>
    <property type="match status" value="1"/>
</dbReference>
<comment type="similarity">
    <text evidence="1">Belongs to the glycosyltransferase 2 family.</text>
</comment>
<dbReference type="InterPro" id="IPR029044">
    <property type="entry name" value="Nucleotide-diphossugar_trans"/>
</dbReference>
<feature type="domain" description="Glycosyltransferase 2-like" evidence="4">
    <location>
        <begin position="16"/>
        <end position="134"/>
    </location>
</feature>
<dbReference type="GO" id="GO:0016740">
    <property type="term" value="F:transferase activity"/>
    <property type="evidence" value="ECO:0007669"/>
    <property type="project" value="UniProtKB-KW"/>
</dbReference>
<dbReference type="PANTHER" id="PTHR43179">
    <property type="entry name" value="RHAMNOSYLTRANSFERASE WBBL"/>
    <property type="match status" value="1"/>
</dbReference>
<dbReference type="SUPFAM" id="SSF53448">
    <property type="entry name" value="Nucleotide-diphospho-sugar transferases"/>
    <property type="match status" value="1"/>
</dbReference>
<evidence type="ECO:0000259" key="4">
    <source>
        <dbReference type="Pfam" id="PF00535"/>
    </source>
</evidence>
<evidence type="ECO:0000313" key="6">
    <source>
        <dbReference type="Proteomes" id="UP001144205"/>
    </source>
</evidence>
<dbReference type="EMBL" id="BROH01000012">
    <property type="protein sequence ID" value="GKY89503.1"/>
    <property type="molecule type" value="Genomic_DNA"/>
</dbReference>
<sequence>MVGQAAQSGQGRLVAVVVTYNRLAQLRVTLPRLLEAAPEALQAVVVVDNASTDGTGDWLRGQDDGRLHAILSPDNLGGAGGFNLGMRRAVEMFDPDWLVVMDDDARPAPEALAAFHAADLRGWDAVAAAVYYPDGAICDMNRPAMNPFRDAATFLRYAGGQGDVAHLTPADYAGDARRVDWSTFVGLFLSRRAMQMAGYPDPRLFIYADDVLFTLGLTRAGGQIGFLPEIRFEHDCSSLAGGSSRRLHPFWKTYYYHRNQIFLYRALAGRWFWPVILLLVAKWTLKVRHHKGQRGPFLKLLWWAVRDGLTGRRDMDPAIVFRAAGGG</sequence>
<protein>
    <submittedName>
        <fullName evidence="5">Glycosyl transferase</fullName>
    </submittedName>
</protein>
<gene>
    <name evidence="5" type="ORF">STA1M1_33720</name>
</gene>
<evidence type="ECO:0000256" key="3">
    <source>
        <dbReference type="ARBA" id="ARBA00022679"/>
    </source>
</evidence>
<name>A0ABQ5LXI4_9RHOB</name>